<dbReference type="AlphaFoldDB" id="A0A6I3KFC0"/>
<dbReference type="RefSeq" id="WP_154737456.1">
    <property type="nucleotide sequence ID" value="NZ_WMBQ01000001.1"/>
</dbReference>
<comment type="caution">
    <text evidence="1">The sequence shown here is derived from an EMBL/GenBank/DDBJ whole genome shotgun (WGS) entry which is preliminary data.</text>
</comment>
<name>A0A6I3KFC0_9HYPH</name>
<evidence type="ECO:0000313" key="2">
    <source>
        <dbReference type="Proteomes" id="UP000440694"/>
    </source>
</evidence>
<evidence type="ECO:0000313" key="1">
    <source>
        <dbReference type="EMBL" id="MTD92866.1"/>
    </source>
</evidence>
<proteinExistence type="predicted"/>
<dbReference type="Proteomes" id="UP000440694">
    <property type="component" value="Unassembled WGS sequence"/>
</dbReference>
<dbReference type="EMBL" id="WMBQ01000001">
    <property type="protein sequence ID" value="MTD92866.1"/>
    <property type="molecule type" value="Genomic_DNA"/>
</dbReference>
<organism evidence="1 2">
    <name type="scientific">Hyphomicrobium album</name>
    <dbReference type="NCBI Taxonomy" id="2665159"/>
    <lineage>
        <taxon>Bacteria</taxon>
        <taxon>Pseudomonadati</taxon>
        <taxon>Pseudomonadota</taxon>
        <taxon>Alphaproteobacteria</taxon>
        <taxon>Hyphomicrobiales</taxon>
        <taxon>Hyphomicrobiaceae</taxon>
        <taxon>Hyphomicrobium</taxon>
    </lineage>
</organism>
<reference evidence="1 2" key="1">
    <citation type="submission" date="2019-11" db="EMBL/GenBank/DDBJ databases">
        <title>Identification of a novel strain.</title>
        <authorList>
            <person name="Xu Q."/>
            <person name="Wang G."/>
        </authorList>
    </citation>
    <scope>NUCLEOTIDE SEQUENCE [LARGE SCALE GENOMIC DNA]</scope>
    <source>
        <strain evidence="2">xq</strain>
    </source>
</reference>
<protein>
    <submittedName>
        <fullName evidence="1">Uncharacterized protein</fullName>
    </submittedName>
</protein>
<keyword evidence="2" id="KW-1185">Reference proteome</keyword>
<sequence>MSNTEQARLIRASEYVELRTAVRQLIGRHGASAVVLAVRDYAHERAAGLRYVVQWGTVASLLTCIFDHIVEGRTLPNLD</sequence>
<accession>A0A6I3KFC0</accession>
<gene>
    <name evidence="1" type="ORF">GIW81_00800</name>
</gene>